<dbReference type="AlphaFoldDB" id="A0A1C3UUB0"/>
<evidence type="ECO:0000313" key="2">
    <source>
        <dbReference type="Proteomes" id="UP000199205"/>
    </source>
</evidence>
<organism evidence="1 2">
    <name type="scientific">Rhizobium lusitanum</name>
    <dbReference type="NCBI Taxonomy" id="293958"/>
    <lineage>
        <taxon>Bacteria</taxon>
        <taxon>Pseudomonadati</taxon>
        <taxon>Pseudomonadota</taxon>
        <taxon>Alphaproteobacteria</taxon>
        <taxon>Hyphomicrobiales</taxon>
        <taxon>Rhizobiaceae</taxon>
        <taxon>Rhizobium/Agrobacterium group</taxon>
        <taxon>Rhizobium</taxon>
    </lineage>
</organism>
<sequence>MGLLQPHVRHGRRVCQADLIVPFRPLLPTTVRWRPIEGDGLEHVTIAPINDTATGAAIRASGVIIGGRGGSPYGVFYRIDCAANWAVLSFSVETTEGRRLALLSDGKGHWRTEDGLSLPQFDGCIDIDLYGSPFTNSLPIRRLELTPEDGTAKLSMLYIPFDSFEPVRDGQYYTCIVPGALYRYAAEDRAFTVDLPVDADGLVIDYPIYFKRVDL</sequence>
<gene>
    <name evidence="1" type="ORF">GA0061101_103345</name>
</gene>
<dbReference type="SUPFAM" id="SSF159275">
    <property type="entry name" value="PA1994-like"/>
    <property type="match status" value="1"/>
</dbReference>
<proteinExistence type="predicted"/>
<dbReference type="InterPro" id="IPR009467">
    <property type="entry name" value="Glycolipid-bd_prot_put"/>
</dbReference>
<dbReference type="EMBL" id="FMAF01000003">
    <property type="protein sequence ID" value="SCB19004.1"/>
    <property type="molecule type" value="Genomic_DNA"/>
</dbReference>
<dbReference type="Proteomes" id="UP000199205">
    <property type="component" value="Unassembled WGS sequence"/>
</dbReference>
<dbReference type="Pfam" id="PF06475">
    <property type="entry name" value="Glycolipid_bind"/>
    <property type="match status" value="1"/>
</dbReference>
<protein>
    <submittedName>
        <fullName evidence="1">Uncharacterized protein</fullName>
    </submittedName>
</protein>
<name>A0A1C3UUB0_9HYPH</name>
<reference evidence="1 2" key="1">
    <citation type="submission" date="2016-08" db="EMBL/GenBank/DDBJ databases">
        <authorList>
            <person name="Seilhamer J.J."/>
        </authorList>
    </citation>
    <scope>NUCLEOTIDE SEQUENCE [LARGE SCALE GENOMIC DNA]</scope>
    <source>
        <strain evidence="1 2">P1-7</strain>
    </source>
</reference>
<evidence type="ECO:0000313" key="1">
    <source>
        <dbReference type="EMBL" id="SCB19004.1"/>
    </source>
</evidence>
<accession>A0A1C3UUB0</accession>